<sequence length="151" mass="17366">MKELLTNITWPQYLLAMVVLAAIYYTVVFLLYFRKDLSKKIKSARQGNEEYPEEELENNAQDAPEDSQGELMDHLESTVYDIEHSILEPGKKATKQELLEQLQTRVASFGGLSRPGYRYALNNFIIEKAKENCGADFSEEELEAAWDNLPR</sequence>
<dbReference type="EMBL" id="CP119313">
    <property type="protein sequence ID" value="WEK21353.1"/>
    <property type="molecule type" value="Genomic_DNA"/>
</dbReference>
<dbReference type="AlphaFoldDB" id="A0AAJ5W9P2"/>
<proteinExistence type="predicted"/>
<feature type="compositionally biased region" description="Acidic residues" evidence="1">
    <location>
        <begin position="50"/>
        <end position="67"/>
    </location>
</feature>
<feature type="transmembrane region" description="Helical" evidence="2">
    <location>
        <begin position="12"/>
        <end position="33"/>
    </location>
</feature>
<dbReference type="Proteomes" id="UP001214530">
    <property type="component" value="Chromosome"/>
</dbReference>
<keyword evidence="2" id="KW-1133">Transmembrane helix</keyword>
<organism evidence="3 4">
    <name type="scientific">Candidatus Pedobacter colombiensis</name>
    <dbReference type="NCBI Taxonomy" id="3121371"/>
    <lineage>
        <taxon>Bacteria</taxon>
        <taxon>Pseudomonadati</taxon>
        <taxon>Bacteroidota</taxon>
        <taxon>Sphingobacteriia</taxon>
        <taxon>Sphingobacteriales</taxon>
        <taxon>Sphingobacteriaceae</taxon>
        <taxon>Pedobacter</taxon>
    </lineage>
</organism>
<evidence type="ECO:0000256" key="2">
    <source>
        <dbReference type="SAM" id="Phobius"/>
    </source>
</evidence>
<feature type="region of interest" description="Disordered" evidence="1">
    <location>
        <begin position="44"/>
        <end position="67"/>
    </location>
</feature>
<protein>
    <submittedName>
        <fullName evidence="3">Uncharacterized protein</fullName>
    </submittedName>
</protein>
<gene>
    <name evidence="3" type="ORF">P0Y49_09385</name>
</gene>
<reference evidence="3" key="1">
    <citation type="submission" date="2023-03" db="EMBL/GenBank/DDBJ databases">
        <title>Andean soil-derived lignocellulolytic bacterial consortium as a source of novel taxa and putative plastic-active enzymes.</title>
        <authorList>
            <person name="Diaz-Garcia L."/>
            <person name="Chuvochina M."/>
            <person name="Feuerriegel G."/>
            <person name="Bunk B."/>
            <person name="Sproer C."/>
            <person name="Streit W.R."/>
            <person name="Rodriguez L.M."/>
            <person name="Overmann J."/>
            <person name="Jimenez D.J."/>
        </authorList>
    </citation>
    <scope>NUCLEOTIDE SEQUENCE</scope>
    <source>
        <strain evidence="3">MAG 3858</strain>
    </source>
</reference>
<accession>A0AAJ5W9P2</accession>
<keyword evidence="2" id="KW-0472">Membrane</keyword>
<name>A0AAJ5W9P2_9SPHI</name>
<keyword evidence="2" id="KW-0812">Transmembrane</keyword>
<evidence type="ECO:0000313" key="3">
    <source>
        <dbReference type="EMBL" id="WEK21353.1"/>
    </source>
</evidence>
<evidence type="ECO:0000256" key="1">
    <source>
        <dbReference type="SAM" id="MobiDB-lite"/>
    </source>
</evidence>
<evidence type="ECO:0000313" key="4">
    <source>
        <dbReference type="Proteomes" id="UP001214530"/>
    </source>
</evidence>